<reference evidence="5" key="1">
    <citation type="submission" date="2021-09" db="EMBL/GenBank/DDBJ databases">
        <authorList>
            <consortium name="AG Swart"/>
            <person name="Singh M."/>
            <person name="Singh A."/>
            <person name="Seah K."/>
            <person name="Emmerich C."/>
        </authorList>
    </citation>
    <scope>NUCLEOTIDE SEQUENCE</scope>
    <source>
        <strain evidence="5">ATCC30299</strain>
    </source>
</reference>
<dbReference type="InterPro" id="IPR044961">
    <property type="entry name" value="MS5/SDI1"/>
</dbReference>
<dbReference type="InterPro" id="IPR011990">
    <property type="entry name" value="TPR-like_helical_dom_sf"/>
</dbReference>
<dbReference type="AlphaFoldDB" id="A0AAU9K0I1"/>
<protein>
    <recommendedName>
        <fullName evidence="7">Tetratricopeptide repeat protein</fullName>
    </recommendedName>
</protein>
<evidence type="ECO:0000256" key="1">
    <source>
        <dbReference type="ARBA" id="ARBA00004123"/>
    </source>
</evidence>
<dbReference type="PANTHER" id="PTHR36326:SF7">
    <property type="entry name" value="PROTEIN POLLENLESS 3-LIKE 2"/>
    <property type="match status" value="1"/>
</dbReference>
<evidence type="ECO:0000313" key="5">
    <source>
        <dbReference type="EMBL" id="CAG9330680.1"/>
    </source>
</evidence>
<dbReference type="Proteomes" id="UP001162131">
    <property type="component" value="Unassembled WGS sequence"/>
</dbReference>
<comment type="caution">
    <text evidence="5">The sequence shown here is derived from an EMBL/GenBank/DDBJ whole genome shotgun (WGS) entry which is preliminary data.</text>
</comment>
<dbReference type="PANTHER" id="PTHR36326">
    <property type="entry name" value="PROTEIN POLLENLESS 3-LIKE 2"/>
    <property type="match status" value="1"/>
</dbReference>
<organism evidence="5 6">
    <name type="scientific">Blepharisma stoltei</name>
    <dbReference type="NCBI Taxonomy" id="1481888"/>
    <lineage>
        <taxon>Eukaryota</taxon>
        <taxon>Sar</taxon>
        <taxon>Alveolata</taxon>
        <taxon>Ciliophora</taxon>
        <taxon>Postciliodesmatophora</taxon>
        <taxon>Heterotrichea</taxon>
        <taxon>Heterotrichida</taxon>
        <taxon>Blepharismidae</taxon>
        <taxon>Blepharisma</taxon>
    </lineage>
</organism>
<dbReference type="CDD" id="cd00590">
    <property type="entry name" value="RRM_SF"/>
    <property type="match status" value="1"/>
</dbReference>
<evidence type="ECO:0000313" key="6">
    <source>
        <dbReference type="Proteomes" id="UP001162131"/>
    </source>
</evidence>
<dbReference type="SUPFAM" id="SSF54928">
    <property type="entry name" value="RNA-binding domain, RBD"/>
    <property type="match status" value="1"/>
</dbReference>
<keyword evidence="4" id="KW-0539">Nucleus</keyword>
<evidence type="ECO:0000256" key="2">
    <source>
        <dbReference type="ARBA" id="ARBA00022737"/>
    </source>
</evidence>
<dbReference type="InterPro" id="IPR035979">
    <property type="entry name" value="RBD_domain_sf"/>
</dbReference>
<accession>A0AAU9K0I1</accession>
<keyword evidence="6" id="KW-1185">Reference proteome</keyword>
<evidence type="ECO:0008006" key="7">
    <source>
        <dbReference type="Google" id="ProtNLM"/>
    </source>
</evidence>
<proteinExistence type="predicted"/>
<keyword evidence="2" id="KW-0677">Repeat</keyword>
<name>A0AAU9K0I1_9CILI</name>
<dbReference type="GO" id="GO:0005634">
    <property type="term" value="C:nucleus"/>
    <property type="evidence" value="ECO:0007669"/>
    <property type="project" value="UniProtKB-SubCell"/>
</dbReference>
<evidence type="ECO:0000256" key="4">
    <source>
        <dbReference type="ARBA" id="ARBA00023242"/>
    </source>
</evidence>
<evidence type="ECO:0000256" key="3">
    <source>
        <dbReference type="ARBA" id="ARBA00023054"/>
    </source>
</evidence>
<gene>
    <name evidence="5" type="ORF">BSTOLATCC_MIC52097</name>
</gene>
<sequence length="278" mass="32033">MATGGRGLNLRGNFQRYITNATFHRQHYPIPREQTPYAFAKIAEYIEKDLSKAEQLYRQAIEIGERPESAVKDLAGILHQQGKTKEACELLQDYKHLFIADQTKYENLLRNLQKQIFPSQNTFNKAVKISNLSPMSDELTVRGLFLNPTRILHIEMGVESDGRTRYAILRFASHSGARKTLEGYQGSKYKLEWMSVNGEITGEVNLENPQQEQFSLFSKTKEKRNLDESWLYTYLPENNASQGSKDLIDELLENSLFTYLRKPNFELKVSAKPFDPEA</sequence>
<dbReference type="EMBL" id="CAJZBQ010000052">
    <property type="protein sequence ID" value="CAG9330680.1"/>
    <property type="molecule type" value="Genomic_DNA"/>
</dbReference>
<comment type="subcellular location">
    <subcellularLocation>
        <location evidence="1">Nucleus</location>
    </subcellularLocation>
</comment>
<dbReference type="GO" id="GO:0003676">
    <property type="term" value="F:nucleic acid binding"/>
    <property type="evidence" value="ECO:0007669"/>
    <property type="project" value="InterPro"/>
</dbReference>
<keyword evidence="3" id="KW-0175">Coiled coil</keyword>
<dbReference type="Gene3D" id="1.25.40.10">
    <property type="entry name" value="Tetratricopeptide repeat domain"/>
    <property type="match status" value="1"/>
</dbReference>